<dbReference type="OrthoDB" id="6745977at2759"/>
<dbReference type="EMBL" id="OV651814">
    <property type="protein sequence ID" value="CAH1106808.1"/>
    <property type="molecule type" value="Genomic_DNA"/>
</dbReference>
<evidence type="ECO:0000259" key="2">
    <source>
        <dbReference type="PROSITE" id="PS50175"/>
    </source>
</evidence>
<evidence type="ECO:0000313" key="4">
    <source>
        <dbReference type="Proteomes" id="UP001153636"/>
    </source>
</evidence>
<dbReference type="SUPFAM" id="SSF50630">
    <property type="entry name" value="Acid proteases"/>
    <property type="match status" value="1"/>
</dbReference>
<evidence type="ECO:0000313" key="3">
    <source>
        <dbReference type="EMBL" id="CAH1106808.1"/>
    </source>
</evidence>
<dbReference type="Pfam" id="PF00077">
    <property type="entry name" value="RVP"/>
    <property type="match status" value="1"/>
</dbReference>
<proteinExistence type="predicted"/>
<sequence>MNGLNFIKVDYCNKELRFVIDTGASLSVIFSRCVRDESDINKNRTVKIQGISGSAYTAGTCNVNLDLHNGYELNHEFSSEIDGVIGRDIFIKYKANINYEHFFLSLVIKDAKIEIPLYADYDE</sequence>
<reference evidence="3" key="1">
    <citation type="submission" date="2022-01" db="EMBL/GenBank/DDBJ databases">
        <authorList>
            <person name="King R."/>
        </authorList>
    </citation>
    <scope>NUCLEOTIDE SEQUENCE</scope>
</reference>
<keyword evidence="1" id="KW-0378">Hydrolase</keyword>
<dbReference type="PROSITE" id="PS00141">
    <property type="entry name" value="ASP_PROTEASE"/>
    <property type="match status" value="1"/>
</dbReference>
<dbReference type="AlphaFoldDB" id="A0A9P0CUK2"/>
<dbReference type="InterPro" id="IPR021109">
    <property type="entry name" value="Peptidase_aspartic_dom_sf"/>
</dbReference>
<dbReference type="InterPro" id="IPR018061">
    <property type="entry name" value="Retropepsins"/>
</dbReference>
<organism evidence="3 4">
    <name type="scientific">Psylliodes chrysocephalus</name>
    <dbReference type="NCBI Taxonomy" id="3402493"/>
    <lineage>
        <taxon>Eukaryota</taxon>
        <taxon>Metazoa</taxon>
        <taxon>Ecdysozoa</taxon>
        <taxon>Arthropoda</taxon>
        <taxon>Hexapoda</taxon>
        <taxon>Insecta</taxon>
        <taxon>Pterygota</taxon>
        <taxon>Neoptera</taxon>
        <taxon>Endopterygota</taxon>
        <taxon>Coleoptera</taxon>
        <taxon>Polyphaga</taxon>
        <taxon>Cucujiformia</taxon>
        <taxon>Chrysomeloidea</taxon>
        <taxon>Chrysomelidae</taxon>
        <taxon>Galerucinae</taxon>
        <taxon>Alticini</taxon>
        <taxon>Psylliodes</taxon>
    </lineage>
</organism>
<protein>
    <recommendedName>
        <fullName evidence="2">Peptidase A2 domain-containing protein</fullName>
    </recommendedName>
</protein>
<feature type="domain" description="Peptidase A2" evidence="2">
    <location>
        <begin position="16"/>
        <end position="89"/>
    </location>
</feature>
<dbReference type="Gene3D" id="2.40.70.10">
    <property type="entry name" value="Acid Proteases"/>
    <property type="match status" value="1"/>
</dbReference>
<dbReference type="InterPro" id="IPR001969">
    <property type="entry name" value="Aspartic_peptidase_AS"/>
</dbReference>
<dbReference type="GO" id="GO:0006508">
    <property type="term" value="P:proteolysis"/>
    <property type="evidence" value="ECO:0007669"/>
    <property type="project" value="InterPro"/>
</dbReference>
<evidence type="ECO:0000256" key="1">
    <source>
        <dbReference type="ARBA" id="ARBA00022801"/>
    </source>
</evidence>
<dbReference type="PROSITE" id="PS50175">
    <property type="entry name" value="ASP_PROT_RETROV"/>
    <property type="match status" value="1"/>
</dbReference>
<name>A0A9P0CUK2_9CUCU</name>
<accession>A0A9P0CUK2</accession>
<dbReference type="InterPro" id="IPR001995">
    <property type="entry name" value="Peptidase_A2_cat"/>
</dbReference>
<keyword evidence="4" id="KW-1185">Reference proteome</keyword>
<gene>
    <name evidence="3" type="ORF">PSYICH_LOCUS6388</name>
</gene>
<dbReference type="GO" id="GO:0004190">
    <property type="term" value="F:aspartic-type endopeptidase activity"/>
    <property type="evidence" value="ECO:0007669"/>
    <property type="project" value="InterPro"/>
</dbReference>
<dbReference type="CDD" id="cd00303">
    <property type="entry name" value="retropepsin_like"/>
    <property type="match status" value="1"/>
</dbReference>
<dbReference type="Proteomes" id="UP001153636">
    <property type="component" value="Chromosome 2"/>
</dbReference>